<feature type="compositionally biased region" description="Basic and acidic residues" evidence="1">
    <location>
        <begin position="1"/>
        <end position="30"/>
    </location>
</feature>
<accession>A0AAE1TRQ3</accession>
<evidence type="ECO:0000313" key="2">
    <source>
        <dbReference type="EMBL" id="KAK4295728.1"/>
    </source>
</evidence>
<organism evidence="2 3">
    <name type="scientific">Petrolisthes manimaculis</name>
    <dbReference type="NCBI Taxonomy" id="1843537"/>
    <lineage>
        <taxon>Eukaryota</taxon>
        <taxon>Metazoa</taxon>
        <taxon>Ecdysozoa</taxon>
        <taxon>Arthropoda</taxon>
        <taxon>Crustacea</taxon>
        <taxon>Multicrustacea</taxon>
        <taxon>Malacostraca</taxon>
        <taxon>Eumalacostraca</taxon>
        <taxon>Eucarida</taxon>
        <taxon>Decapoda</taxon>
        <taxon>Pleocyemata</taxon>
        <taxon>Anomura</taxon>
        <taxon>Galatheoidea</taxon>
        <taxon>Porcellanidae</taxon>
        <taxon>Petrolisthes</taxon>
    </lineage>
</organism>
<feature type="compositionally biased region" description="Basic and acidic residues" evidence="1">
    <location>
        <begin position="45"/>
        <end position="57"/>
    </location>
</feature>
<evidence type="ECO:0000313" key="3">
    <source>
        <dbReference type="Proteomes" id="UP001292094"/>
    </source>
</evidence>
<dbReference type="AlphaFoldDB" id="A0AAE1TRQ3"/>
<name>A0AAE1TRQ3_9EUCA</name>
<keyword evidence="3" id="KW-1185">Reference proteome</keyword>
<feature type="region of interest" description="Disordered" evidence="1">
    <location>
        <begin position="45"/>
        <end position="65"/>
    </location>
</feature>
<gene>
    <name evidence="2" type="ORF">Pmani_031724</name>
</gene>
<dbReference type="EMBL" id="JAWZYT010004013">
    <property type="protein sequence ID" value="KAK4295728.1"/>
    <property type="molecule type" value="Genomic_DNA"/>
</dbReference>
<evidence type="ECO:0000256" key="1">
    <source>
        <dbReference type="SAM" id="MobiDB-lite"/>
    </source>
</evidence>
<reference evidence="2" key="1">
    <citation type="submission" date="2023-11" db="EMBL/GenBank/DDBJ databases">
        <title>Genome assemblies of two species of porcelain crab, Petrolisthes cinctipes and Petrolisthes manimaculis (Anomura: Porcellanidae).</title>
        <authorList>
            <person name="Angst P."/>
        </authorList>
    </citation>
    <scope>NUCLEOTIDE SEQUENCE</scope>
    <source>
        <strain evidence="2">PB745_02</strain>
        <tissue evidence="2">Gill</tissue>
    </source>
</reference>
<dbReference type="Proteomes" id="UP001292094">
    <property type="component" value="Unassembled WGS sequence"/>
</dbReference>
<feature type="non-terminal residue" evidence="2">
    <location>
        <position position="65"/>
    </location>
</feature>
<comment type="caution">
    <text evidence="2">The sequence shown here is derived from an EMBL/GenBank/DDBJ whole genome shotgun (WGS) entry which is preliminary data.</text>
</comment>
<feature type="region of interest" description="Disordered" evidence="1">
    <location>
        <begin position="1"/>
        <end position="33"/>
    </location>
</feature>
<protein>
    <submittedName>
        <fullName evidence="2">Uncharacterized protein</fullName>
    </submittedName>
</protein>
<proteinExistence type="predicted"/>
<sequence>MWKRMNYDRRLGEGGREREDGEGQRAREGRNGGTDCDCVVCGRSEGRKESKEGKGGREIGTGKIH</sequence>